<dbReference type="NCBIfam" id="TIGR02833">
    <property type="entry name" value="spore_III_AB"/>
    <property type="match status" value="1"/>
</dbReference>
<sequence length="170" mass="19682">MKWLGAVLLIIASTCIGMYISNRFEKRPKHIRQLQSALQLLEAEITYSQSPLQMAFRTIANQLPFPVSQFFHLLSEDMKTAETDFTILWNKRAEELAELASYRKNEVEILKQFGSSLGQHDFIQQQKQIRLALTHLERELEDARDEHHKYSKLARSLGVLLGVFIVLLLV</sequence>
<feature type="coiled-coil region" evidence="1">
    <location>
        <begin position="126"/>
        <end position="153"/>
    </location>
</feature>
<evidence type="ECO:0000313" key="3">
    <source>
        <dbReference type="EMBL" id="MFD1610024.1"/>
    </source>
</evidence>
<dbReference type="EMBL" id="JBHUDE010000166">
    <property type="protein sequence ID" value="MFD1610024.1"/>
    <property type="molecule type" value="Genomic_DNA"/>
</dbReference>
<organism evidence="3 4">
    <name type="scientific">Oceanobacillus luteolus</name>
    <dbReference type="NCBI Taxonomy" id="1274358"/>
    <lineage>
        <taxon>Bacteria</taxon>
        <taxon>Bacillati</taxon>
        <taxon>Bacillota</taxon>
        <taxon>Bacilli</taxon>
        <taxon>Bacillales</taxon>
        <taxon>Bacillaceae</taxon>
        <taxon>Oceanobacillus</taxon>
    </lineage>
</organism>
<protein>
    <submittedName>
        <fullName evidence="3">Stage III sporulation protein SpoIIIAB</fullName>
    </submittedName>
</protein>
<name>A0ABW4HYX3_9BACI</name>
<dbReference type="RefSeq" id="WP_251510154.1">
    <property type="nucleotide sequence ID" value="NZ_JAMBON010000001.1"/>
</dbReference>
<evidence type="ECO:0000256" key="2">
    <source>
        <dbReference type="SAM" id="Phobius"/>
    </source>
</evidence>
<gene>
    <name evidence="3" type="primary">spoIIIAB</name>
    <name evidence="3" type="ORF">ACFSBH_20625</name>
</gene>
<keyword evidence="2" id="KW-0472">Membrane</keyword>
<comment type="caution">
    <text evidence="3">The sequence shown here is derived from an EMBL/GenBank/DDBJ whole genome shotgun (WGS) entry which is preliminary data.</text>
</comment>
<evidence type="ECO:0000313" key="4">
    <source>
        <dbReference type="Proteomes" id="UP001597221"/>
    </source>
</evidence>
<dbReference type="InterPro" id="IPR014198">
    <property type="entry name" value="Spore_III_AB"/>
</dbReference>
<dbReference type="PIRSF" id="PIRSF021435">
    <property type="entry name" value="SpoIIIAB"/>
    <property type="match status" value="1"/>
</dbReference>
<accession>A0ABW4HYX3</accession>
<keyword evidence="2" id="KW-1133">Transmembrane helix</keyword>
<keyword evidence="1" id="KW-0175">Coiled coil</keyword>
<feature type="transmembrane region" description="Helical" evidence="2">
    <location>
        <begin position="153"/>
        <end position="169"/>
    </location>
</feature>
<proteinExistence type="predicted"/>
<keyword evidence="2" id="KW-0812">Transmembrane</keyword>
<evidence type="ECO:0000256" key="1">
    <source>
        <dbReference type="SAM" id="Coils"/>
    </source>
</evidence>
<keyword evidence="4" id="KW-1185">Reference proteome</keyword>
<dbReference type="Pfam" id="PF09548">
    <property type="entry name" value="Spore_III_AB"/>
    <property type="match status" value="1"/>
</dbReference>
<feature type="transmembrane region" description="Helical" evidence="2">
    <location>
        <begin position="6"/>
        <end position="24"/>
    </location>
</feature>
<reference evidence="4" key="1">
    <citation type="journal article" date="2019" name="Int. J. Syst. Evol. Microbiol.">
        <title>The Global Catalogue of Microorganisms (GCM) 10K type strain sequencing project: providing services to taxonomists for standard genome sequencing and annotation.</title>
        <authorList>
            <consortium name="The Broad Institute Genomics Platform"/>
            <consortium name="The Broad Institute Genome Sequencing Center for Infectious Disease"/>
            <person name="Wu L."/>
            <person name="Ma J."/>
        </authorList>
    </citation>
    <scope>NUCLEOTIDE SEQUENCE [LARGE SCALE GENOMIC DNA]</scope>
    <source>
        <strain evidence="4">CGMCC 1.12376</strain>
    </source>
</reference>
<dbReference type="Proteomes" id="UP001597221">
    <property type="component" value="Unassembled WGS sequence"/>
</dbReference>